<sequence>MKSHSCEKVVRSNIDPVYLHSHY</sequence>
<accession>R7Q8S4</accession>
<evidence type="ECO:0000313" key="1">
    <source>
        <dbReference type="EMBL" id="CDF34922.1"/>
    </source>
</evidence>
<keyword evidence="2" id="KW-1185">Reference proteome</keyword>
<name>R7Q8S4_CHOCR</name>
<dbReference type="GeneID" id="17322461"/>
<dbReference type="Proteomes" id="UP000012073">
    <property type="component" value="Unassembled WGS sequence"/>
</dbReference>
<dbReference type="EMBL" id="HG001710">
    <property type="protein sequence ID" value="CDF34922.1"/>
    <property type="molecule type" value="Genomic_DNA"/>
</dbReference>
<dbReference type="Gramene" id="CDF34922">
    <property type="protein sequence ID" value="CDF34922"/>
    <property type="gene ID" value="CHC_T00003550001"/>
</dbReference>
<dbReference type="AlphaFoldDB" id="R7Q8S4"/>
<organism evidence="1 2">
    <name type="scientific">Chondrus crispus</name>
    <name type="common">Carrageen Irish moss</name>
    <name type="synonym">Polymorpha crispa</name>
    <dbReference type="NCBI Taxonomy" id="2769"/>
    <lineage>
        <taxon>Eukaryota</taxon>
        <taxon>Rhodophyta</taxon>
        <taxon>Florideophyceae</taxon>
        <taxon>Rhodymeniophycidae</taxon>
        <taxon>Gigartinales</taxon>
        <taxon>Gigartinaceae</taxon>
        <taxon>Chondrus</taxon>
    </lineage>
</organism>
<gene>
    <name evidence="1" type="ORF">CHC_T00003550001</name>
</gene>
<proteinExistence type="predicted"/>
<dbReference type="KEGG" id="ccp:CHC_T00003550001"/>
<protein>
    <submittedName>
        <fullName evidence="1">Uncharacterized protein</fullName>
    </submittedName>
</protein>
<reference evidence="2" key="1">
    <citation type="journal article" date="2013" name="Proc. Natl. Acad. Sci. U.S.A.">
        <title>Genome structure and metabolic features in the red seaweed Chondrus crispus shed light on evolution of the Archaeplastida.</title>
        <authorList>
            <person name="Collen J."/>
            <person name="Porcel B."/>
            <person name="Carre W."/>
            <person name="Ball S.G."/>
            <person name="Chaparro C."/>
            <person name="Tonon T."/>
            <person name="Barbeyron T."/>
            <person name="Michel G."/>
            <person name="Noel B."/>
            <person name="Valentin K."/>
            <person name="Elias M."/>
            <person name="Artiguenave F."/>
            <person name="Arun A."/>
            <person name="Aury J.M."/>
            <person name="Barbosa-Neto J.F."/>
            <person name="Bothwell J.H."/>
            <person name="Bouget F.Y."/>
            <person name="Brillet L."/>
            <person name="Cabello-Hurtado F."/>
            <person name="Capella-Gutierrez S."/>
            <person name="Charrier B."/>
            <person name="Cladiere L."/>
            <person name="Cock J.M."/>
            <person name="Coelho S.M."/>
            <person name="Colleoni C."/>
            <person name="Czjzek M."/>
            <person name="Da Silva C."/>
            <person name="Delage L."/>
            <person name="Denoeud F."/>
            <person name="Deschamps P."/>
            <person name="Dittami S.M."/>
            <person name="Gabaldon T."/>
            <person name="Gachon C.M."/>
            <person name="Groisillier A."/>
            <person name="Herve C."/>
            <person name="Jabbari K."/>
            <person name="Katinka M."/>
            <person name="Kloareg B."/>
            <person name="Kowalczyk N."/>
            <person name="Labadie K."/>
            <person name="Leblanc C."/>
            <person name="Lopez P.J."/>
            <person name="McLachlan D.H."/>
            <person name="Meslet-Cladiere L."/>
            <person name="Moustafa A."/>
            <person name="Nehr Z."/>
            <person name="Nyvall Collen P."/>
            <person name="Panaud O."/>
            <person name="Partensky F."/>
            <person name="Poulain J."/>
            <person name="Rensing S.A."/>
            <person name="Rousvoal S."/>
            <person name="Samson G."/>
            <person name="Symeonidi A."/>
            <person name="Weissenbach J."/>
            <person name="Zambounis A."/>
            <person name="Wincker P."/>
            <person name="Boyen C."/>
        </authorList>
    </citation>
    <scope>NUCLEOTIDE SEQUENCE [LARGE SCALE GENOMIC DNA]</scope>
    <source>
        <strain evidence="2">cv. Stackhouse</strain>
    </source>
</reference>
<evidence type="ECO:0000313" key="2">
    <source>
        <dbReference type="Proteomes" id="UP000012073"/>
    </source>
</evidence>
<dbReference type="RefSeq" id="XP_005714741.1">
    <property type="nucleotide sequence ID" value="XM_005714684.1"/>
</dbReference>